<feature type="chain" id="PRO_5039363647" evidence="1">
    <location>
        <begin position="24"/>
        <end position="111"/>
    </location>
</feature>
<dbReference type="EMBL" id="QQAZ01000001">
    <property type="protein sequence ID" value="RDI55913.1"/>
    <property type="molecule type" value="Genomic_DNA"/>
</dbReference>
<comment type="caution">
    <text evidence="2">The sequence shown here is derived from an EMBL/GenBank/DDBJ whole genome shotgun (WGS) entry which is preliminary data.</text>
</comment>
<organism evidence="2 3">
    <name type="scientific">Nocardia mexicana</name>
    <dbReference type="NCBI Taxonomy" id="279262"/>
    <lineage>
        <taxon>Bacteria</taxon>
        <taxon>Bacillati</taxon>
        <taxon>Actinomycetota</taxon>
        <taxon>Actinomycetes</taxon>
        <taxon>Mycobacteriales</taxon>
        <taxon>Nocardiaceae</taxon>
        <taxon>Nocardia</taxon>
    </lineage>
</organism>
<proteinExistence type="predicted"/>
<accession>A0A370HFE4</accession>
<keyword evidence="1" id="KW-0732">Signal</keyword>
<gene>
    <name evidence="2" type="ORF">DFR68_101750</name>
</gene>
<sequence length="111" mass="12373">MPRNLFRVILLASAVTGSVLVGAGEGSATTTPSRCSVAAPVHTGVPEHIKEWCDRQYYDELIPGCQARFKTSDKRRQCYELVNQWYADCLSGKHYPFRWAAARLPEAEAAE</sequence>
<dbReference type="Proteomes" id="UP000255355">
    <property type="component" value="Unassembled WGS sequence"/>
</dbReference>
<name>A0A370HFE4_9NOCA</name>
<protein>
    <submittedName>
        <fullName evidence="2">Uncharacterized protein</fullName>
    </submittedName>
</protein>
<evidence type="ECO:0000256" key="1">
    <source>
        <dbReference type="SAM" id="SignalP"/>
    </source>
</evidence>
<keyword evidence="3" id="KW-1185">Reference proteome</keyword>
<reference evidence="2 3" key="1">
    <citation type="submission" date="2018-07" db="EMBL/GenBank/DDBJ databases">
        <title>Genomic Encyclopedia of Type Strains, Phase IV (KMG-IV): sequencing the most valuable type-strain genomes for metagenomic binning, comparative biology and taxonomic classification.</title>
        <authorList>
            <person name="Goeker M."/>
        </authorList>
    </citation>
    <scope>NUCLEOTIDE SEQUENCE [LARGE SCALE GENOMIC DNA]</scope>
    <source>
        <strain evidence="2 3">DSM 44952</strain>
    </source>
</reference>
<dbReference type="AlphaFoldDB" id="A0A370HFE4"/>
<feature type="signal peptide" evidence="1">
    <location>
        <begin position="1"/>
        <end position="23"/>
    </location>
</feature>
<evidence type="ECO:0000313" key="2">
    <source>
        <dbReference type="EMBL" id="RDI55913.1"/>
    </source>
</evidence>
<dbReference type="STRING" id="1210089.GCA_001613165_01965"/>
<evidence type="ECO:0000313" key="3">
    <source>
        <dbReference type="Proteomes" id="UP000255355"/>
    </source>
</evidence>